<proteinExistence type="predicted"/>
<protein>
    <submittedName>
        <fullName evidence="5">Alginate lyase family protein</fullName>
    </submittedName>
</protein>
<evidence type="ECO:0000313" key="5">
    <source>
        <dbReference type="EMBL" id="MDF0750133.1"/>
    </source>
</evidence>
<sequence length="394" mass="44289">MRIRLRPEYRQWSRSLLTVTVSVAFGVGSASAGQCLNGELRAPVGYYQVPEVDEGGEYDCDRVEPHTGSLSLTSKYQGSDDARNELNEEAYEEYKAATSKVRNFEKAVIAAADDYQVDGDGAEALNCVLDNLDDWASADALLTDDINHVGQAVRKWALAAAANAYLRMQTSAPETAMDPEQTRRIEDWFLSLSDGVRQYYTDRDPGKVNNHDYWAAWAVMSSAVATQDCDDWNWSLAKFDEAMGQINEDGYLPRELSRETRALEYMNYAMQPLTMIAVFAEVNGNSVYDSYQDVFPDMVQNVVRGLEDPERIESITGDEQVVDGLYKSWSLAWMEPWQATWGPIEGMPAFLEELQPMKSTRLGGDISFLYRINPLWPEGSQPNPPSNIKLSKRS</sequence>
<dbReference type="GO" id="GO:0016829">
    <property type="term" value="F:lyase activity"/>
    <property type="evidence" value="ECO:0007669"/>
    <property type="project" value="UniProtKB-KW"/>
</dbReference>
<feature type="domain" description="Alginate lyase" evidence="4">
    <location>
        <begin position="71"/>
        <end position="311"/>
    </location>
</feature>
<dbReference type="InterPro" id="IPR008397">
    <property type="entry name" value="Alginate_lyase_dom"/>
</dbReference>
<dbReference type="Proteomes" id="UP001143391">
    <property type="component" value="Unassembled WGS sequence"/>
</dbReference>
<dbReference type="InterPro" id="IPR008929">
    <property type="entry name" value="Chondroitin_lyas"/>
</dbReference>
<keyword evidence="6" id="KW-1185">Reference proteome</keyword>
<evidence type="ECO:0000256" key="1">
    <source>
        <dbReference type="ARBA" id="ARBA00022729"/>
    </source>
</evidence>
<dbReference type="SUPFAM" id="SSF48230">
    <property type="entry name" value="Chondroitin AC/alginate lyase"/>
    <property type="match status" value="1"/>
</dbReference>
<evidence type="ECO:0000256" key="2">
    <source>
        <dbReference type="ARBA" id="ARBA00023239"/>
    </source>
</evidence>
<keyword evidence="1 3" id="KW-0732">Signal</keyword>
<evidence type="ECO:0000256" key="3">
    <source>
        <dbReference type="SAM" id="SignalP"/>
    </source>
</evidence>
<reference evidence="5" key="1">
    <citation type="submission" date="2022-07" db="EMBL/GenBank/DDBJ databases">
        <title>Marinobacter iranensis a new bacterium isolate from a hipersaline lake in Iran.</title>
        <authorList>
            <person name="Mohammad A.M.A."/>
            <person name="Cristina S.-P."/>
            <person name="Antonio V."/>
        </authorList>
    </citation>
    <scope>NUCLEOTIDE SEQUENCE</scope>
    <source>
        <strain evidence="5">71-i</strain>
    </source>
</reference>
<comment type="caution">
    <text evidence="5">The sequence shown here is derived from an EMBL/GenBank/DDBJ whole genome shotgun (WGS) entry which is preliminary data.</text>
</comment>
<evidence type="ECO:0000259" key="4">
    <source>
        <dbReference type="Pfam" id="PF05426"/>
    </source>
</evidence>
<dbReference type="RefSeq" id="WP_275705653.1">
    <property type="nucleotide sequence ID" value="NZ_JANCMW010000003.1"/>
</dbReference>
<feature type="signal peptide" evidence="3">
    <location>
        <begin position="1"/>
        <end position="32"/>
    </location>
</feature>
<organism evidence="5 6">
    <name type="scientific">Marinobacter iranensis</name>
    <dbReference type="NCBI Taxonomy" id="2962607"/>
    <lineage>
        <taxon>Bacteria</taxon>
        <taxon>Pseudomonadati</taxon>
        <taxon>Pseudomonadota</taxon>
        <taxon>Gammaproteobacteria</taxon>
        <taxon>Pseudomonadales</taxon>
        <taxon>Marinobacteraceae</taxon>
        <taxon>Marinobacter</taxon>
    </lineage>
</organism>
<feature type="chain" id="PRO_5047177112" evidence="3">
    <location>
        <begin position="33"/>
        <end position="394"/>
    </location>
</feature>
<dbReference type="Gene3D" id="1.50.10.100">
    <property type="entry name" value="Chondroitin AC/alginate lyase"/>
    <property type="match status" value="1"/>
</dbReference>
<accession>A0ABT5Y8Y2</accession>
<gene>
    <name evidence="5" type="ORF">NLU14_07795</name>
</gene>
<dbReference type="EMBL" id="JANCMW010000003">
    <property type="protein sequence ID" value="MDF0750133.1"/>
    <property type="molecule type" value="Genomic_DNA"/>
</dbReference>
<dbReference type="Pfam" id="PF05426">
    <property type="entry name" value="Alginate_lyase"/>
    <property type="match status" value="1"/>
</dbReference>
<evidence type="ECO:0000313" key="6">
    <source>
        <dbReference type="Proteomes" id="UP001143391"/>
    </source>
</evidence>
<keyword evidence="2 5" id="KW-0456">Lyase</keyword>
<name>A0ABT5Y8Y2_9GAMM</name>